<evidence type="ECO:0000313" key="1">
    <source>
        <dbReference type="EMBL" id="PON75810.1"/>
    </source>
</evidence>
<comment type="caution">
    <text evidence="1">The sequence shown here is derived from an EMBL/GenBank/DDBJ whole genome shotgun (WGS) entry which is preliminary data.</text>
</comment>
<accession>A0A2P5DR93</accession>
<name>A0A2P5DR93_TREOI</name>
<evidence type="ECO:0000313" key="2">
    <source>
        <dbReference type="Proteomes" id="UP000237000"/>
    </source>
</evidence>
<dbReference type="OrthoDB" id="10343513at2759"/>
<protein>
    <submittedName>
        <fullName evidence="1">Uncharacterized protein</fullName>
    </submittedName>
</protein>
<dbReference type="InParanoid" id="A0A2P5DR93"/>
<gene>
    <name evidence="1" type="ORF">TorRG33x02_244240</name>
</gene>
<dbReference type="EMBL" id="JXTC01000254">
    <property type="protein sequence ID" value="PON75810.1"/>
    <property type="molecule type" value="Genomic_DNA"/>
</dbReference>
<reference evidence="2" key="1">
    <citation type="submission" date="2016-06" db="EMBL/GenBank/DDBJ databases">
        <title>Parallel loss of symbiosis genes in relatives of nitrogen-fixing non-legume Parasponia.</title>
        <authorList>
            <person name="Van Velzen R."/>
            <person name="Holmer R."/>
            <person name="Bu F."/>
            <person name="Rutten L."/>
            <person name="Van Zeijl A."/>
            <person name="Liu W."/>
            <person name="Santuari L."/>
            <person name="Cao Q."/>
            <person name="Sharma T."/>
            <person name="Shen D."/>
            <person name="Roswanjaya Y."/>
            <person name="Wardhani T."/>
            <person name="Kalhor M.S."/>
            <person name="Jansen J."/>
            <person name="Van den Hoogen J."/>
            <person name="Gungor B."/>
            <person name="Hartog M."/>
            <person name="Hontelez J."/>
            <person name="Verver J."/>
            <person name="Yang W.-C."/>
            <person name="Schijlen E."/>
            <person name="Repin R."/>
            <person name="Schilthuizen M."/>
            <person name="Schranz E."/>
            <person name="Heidstra R."/>
            <person name="Miyata K."/>
            <person name="Fedorova E."/>
            <person name="Kohlen W."/>
            <person name="Bisseling T."/>
            <person name="Smit S."/>
            <person name="Geurts R."/>
        </authorList>
    </citation>
    <scope>NUCLEOTIDE SEQUENCE [LARGE SCALE GENOMIC DNA]</scope>
    <source>
        <strain evidence="2">cv. RG33-2</strain>
    </source>
</reference>
<dbReference type="Proteomes" id="UP000237000">
    <property type="component" value="Unassembled WGS sequence"/>
</dbReference>
<sequence length="106" mass="11027">MEHHDGVAFVVLALGEGPGGLLEDDGGGGGGVIDDGDLIHVFGVDQVLDYGPGMEDPLLEPIDVEIVRLSQILPLPCPLGLHDETRAGPETAVVDPGNSRVVVREL</sequence>
<organism evidence="1 2">
    <name type="scientific">Trema orientale</name>
    <name type="common">Charcoal tree</name>
    <name type="synonym">Celtis orientalis</name>
    <dbReference type="NCBI Taxonomy" id="63057"/>
    <lineage>
        <taxon>Eukaryota</taxon>
        <taxon>Viridiplantae</taxon>
        <taxon>Streptophyta</taxon>
        <taxon>Embryophyta</taxon>
        <taxon>Tracheophyta</taxon>
        <taxon>Spermatophyta</taxon>
        <taxon>Magnoliopsida</taxon>
        <taxon>eudicotyledons</taxon>
        <taxon>Gunneridae</taxon>
        <taxon>Pentapetalae</taxon>
        <taxon>rosids</taxon>
        <taxon>fabids</taxon>
        <taxon>Rosales</taxon>
        <taxon>Cannabaceae</taxon>
        <taxon>Trema</taxon>
    </lineage>
</organism>
<proteinExistence type="predicted"/>
<dbReference type="AlphaFoldDB" id="A0A2P5DR93"/>
<keyword evidence="2" id="KW-1185">Reference proteome</keyword>